<reference evidence="13 14" key="1">
    <citation type="submission" date="2018-09" db="EMBL/GenBank/DDBJ databases">
        <authorList>
            <person name="Wang F."/>
        </authorList>
    </citation>
    <scope>NUCLEOTIDE SEQUENCE [LARGE SCALE GENOMIC DNA]</scope>
    <source>
        <strain evidence="13 14">PLHSC7-2</strain>
    </source>
</reference>
<dbReference type="GO" id="GO:0015288">
    <property type="term" value="F:porin activity"/>
    <property type="evidence" value="ECO:0007669"/>
    <property type="project" value="UniProtKB-KW"/>
</dbReference>
<evidence type="ECO:0000259" key="12">
    <source>
        <dbReference type="Pfam" id="PF13609"/>
    </source>
</evidence>
<dbReference type="Pfam" id="PF13609">
    <property type="entry name" value="Porin_4"/>
    <property type="match status" value="1"/>
</dbReference>
<dbReference type="Proteomes" id="UP000283255">
    <property type="component" value="Unassembled WGS sequence"/>
</dbReference>
<dbReference type="InterPro" id="IPR050298">
    <property type="entry name" value="Gram-neg_bact_OMP"/>
</dbReference>
<evidence type="ECO:0000256" key="6">
    <source>
        <dbReference type="ARBA" id="ARBA00022729"/>
    </source>
</evidence>
<feature type="signal peptide" evidence="11">
    <location>
        <begin position="1"/>
        <end position="21"/>
    </location>
</feature>
<comment type="subcellular location">
    <subcellularLocation>
        <location evidence="1">Cell outer membrane</location>
        <topology evidence="1">Multi-pass membrane protein</topology>
    </subcellularLocation>
</comment>
<keyword evidence="8" id="KW-0626">Porin</keyword>
<evidence type="ECO:0000256" key="3">
    <source>
        <dbReference type="ARBA" id="ARBA00022448"/>
    </source>
</evidence>
<feature type="domain" description="Porin" evidence="12">
    <location>
        <begin position="12"/>
        <end position="325"/>
    </location>
</feature>
<proteinExistence type="predicted"/>
<comment type="caution">
    <text evidence="13">The sequence shown here is derived from an EMBL/GenBank/DDBJ whole genome shotgun (WGS) entry which is preliminary data.</text>
</comment>
<evidence type="ECO:0000256" key="5">
    <source>
        <dbReference type="ARBA" id="ARBA00022692"/>
    </source>
</evidence>
<evidence type="ECO:0000313" key="14">
    <source>
        <dbReference type="Proteomes" id="UP000283255"/>
    </source>
</evidence>
<accession>A0A418YCG9</accession>
<keyword evidence="5" id="KW-0812">Transmembrane</keyword>
<evidence type="ECO:0000256" key="1">
    <source>
        <dbReference type="ARBA" id="ARBA00004571"/>
    </source>
</evidence>
<evidence type="ECO:0000256" key="9">
    <source>
        <dbReference type="ARBA" id="ARBA00023136"/>
    </source>
</evidence>
<feature type="chain" id="PRO_5019059711" evidence="11">
    <location>
        <begin position="22"/>
        <end position="358"/>
    </location>
</feature>
<evidence type="ECO:0000256" key="7">
    <source>
        <dbReference type="ARBA" id="ARBA00023065"/>
    </source>
</evidence>
<keyword evidence="7" id="KW-0406">Ion transport</keyword>
<reference evidence="13 14" key="2">
    <citation type="submission" date="2019-01" db="EMBL/GenBank/DDBJ databases">
        <title>Motilimonas pumilus sp. nov., isolated from the gut of sea cucumber (Apostichopus japonicus).</title>
        <authorList>
            <person name="Wang F.-Q."/>
            <person name="Ren L.-H."/>
            <person name="Lin Y.-W."/>
            <person name="Sun G.-H."/>
            <person name="Du Z.-J."/>
            <person name="Zhao J.-X."/>
            <person name="Liu X.-J."/>
            <person name="Liu L.-J."/>
        </authorList>
    </citation>
    <scope>NUCLEOTIDE SEQUENCE [LARGE SCALE GENOMIC DNA]</scope>
    <source>
        <strain evidence="13 14">PLHSC7-2</strain>
    </source>
</reference>
<comment type="subunit">
    <text evidence="2">Homotrimer.</text>
</comment>
<name>A0A418YCG9_9GAMM</name>
<dbReference type="InterPro" id="IPR033900">
    <property type="entry name" value="Gram_neg_porin_domain"/>
</dbReference>
<dbReference type="OrthoDB" id="6211369at2"/>
<gene>
    <name evidence="13" type="ORF">D1Z90_14075</name>
</gene>
<keyword evidence="6 11" id="KW-0732">Signal</keyword>
<dbReference type="InterPro" id="IPR023614">
    <property type="entry name" value="Porin_dom_sf"/>
</dbReference>
<evidence type="ECO:0000256" key="11">
    <source>
        <dbReference type="SAM" id="SignalP"/>
    </source>
</evidence>
<dbReference type="AlphaFoldDB" id="A0A418YCG9"/>
<dbReference type="SUPFAM" id="SSF56935">
    <property type="entry name" value="Porins"/>
    <property type="match status" value="1"/>
</dbReference>
<evidence type="ECO:0000256" key="4">
    <source>
        <dbReference type="ARBA" id="ARBA00022452"/>
    </source>
</evidence>
<keyword evidence="3" id="KW-0813">Transport</keyword>
<evidence type="ECO:0000313" key="13">
    <source>
        <dbReference type="EMBL" id="RJG42227.1"/>
    </source>
</evidence>
<keyword evidence="4" id="KW-1134">Transmembrane beta strand</keyword>
<dbReference type="RefSeq" id="WP_119911418.1">
    <property type="nucleotide sequence ID" value="NZ_QZCH01000019.1"/>
</dbReference>
<evidence type="ECO:0000256" key="8">
    <source>
        <dbReference type="ARBA" id="ARBA00023114"/>
    </source>
</evidence>
<dbReference type="Gene3D" id="2.40.160.10">
    <property type="entry name" value="Porin"/>
    <property type="match status" value="1"/>
</dbReference>
<dbReference type="GO" id="GO:0006811">
    <property type="term" value="P:monoatomic ion transport"/>
    <property type="evidence" value="ECO:0007669"/>
    <property type="project" value="UniProtKB-KW"/>
</dbReference>
<keyword evidence="9" id="KW-0472">Membrane</keyword>
<sequence>MKKTILAAMVPALLATGTVNAAELYRSENGSVLNMYGRIEANFVNQDIYDANGDKDSETDGSVYARLGFNGRQLITADTAVIGQAQYQLSQEPGSSSTEWNARYVWAGLDLAEAGRIEAGRVASGLIMFTDIGDIFYAGGDVVAGANVNTVDTGAALVFRQDGTLQYRNSLGDFDFTLAYITNSSIDYGYNTALRYSFDMGNAGLLQPVAMYQFNKADSDDKANSGVKEYQTYGAGLQYFLGDFYAGATYVEEKFDFFGGGNDKTKGTDIVAAYDFGQWVARAGYRYQKLDDAMAGEKKIQDTWIIEGQYKLTSQSSLFANYSDNSGHGVTGADMINGSGNLNKEKGGVASIGIRYEW</sequence>
<dbReference type="GO" id="GO:0009279">
    <property type="term" value="C:cell outer membrane"/>
    <property type="evidence" value="ECO:0007669"/>
    <property type="project" value="UniProtKB-SubCell"/>
</dbReference>
<dbReference type="CDD" id="cd00342">
    <property type="entry name" value="gram_neg_porins"/>
    <property type="match status" value="1"/>
</dbReference>
<evidence type="ECO:0000256" key="2">
    <source>
        <dbReference type="ARBA" id="ARBA00011233"/>
    </source>
</evidence>
<organism evidence="13 14">
    <name type="scientific">Motilimonas pumila</name>
    <dbReference type="NCBI Taxonomy" id="2303987"/>
    <lineage>
        <taxon>Bacteria</taxon>
        <taxon>Pseudomonadati</taxon>
        <taxon>Pseudomonadota</taxon>
        <taxon>Gammaproteobacteria</taxon>
        <taxon>Alteromonadales</taxon>
        <taxon>Alteromonadales genera incertae sedis</taxon>
        <taxon>Motilimonas</taxon>
    </lineage>
</organism>
<evidence type="ECO:0000256" key="10">
    <source>
        <dbReference type="ARBA" id="ARBA00023237"/>
    </source>
</evidence>
<protein>
    <submittedName>
        <fullName evidence="13">Porin</fullName>
    </submittedName>
</protein>
<keyword evidence="10" id="KW-0998">Cell outer membrane</keyword>
<dbReference type="PANTHER" id="PTHR34501:SF9">
    <property type="entry name" value="MAJOR OUTER MEMBRANE PROTEIN P.IA"/>
    <property type="match status" value="1"/>
</dbReference>
<dbReference type="EMBL" id="QZCH01000019">
    <property type="protein sequence ID" value="RJG42227.1"/>
    <property type="molecule type" value="Genomic_DNA"/>
</dbReference>
<keyword evidence="14" id="KW-1185">Reference proteome</keyword>
<dbReference type="PANTHER" id="PTHR34501">
    <property type="entry name" value="PROTEIN YDDL-RELATED"/>
    <property type="match status" value="1"/>
</dbReference>
<dbReference type="GO" id="GO:0046930">
    <property type="term" value="C:pore complex"/>
    <property type="evidence" value="ECO:0007669"/>
    <property type="project" value="UniProtKB-KW"/>
</dbReference>